<dbReference type="AlphaFoldDB" id="A0A8J5WTK6"/>
<evidence type="ECO:0000313" key="2">
    <source>
        <dbReference type="EMBL" id="KAG8095016.1"/>
    </source>
</evidence>
<reference evidence="2" key="2">
    <citation type="submission" date="2021-02" db="EMBL/GenBank/DDBJ databases">
        <authorList>
            <person name="Kimball J.A."/>
            <person name="Haas M.W."/>
            <person name="Macchietto M."/>
            <person name="Kono T."/>
            <person name="Duquette J."/>
            <person name="Shao M."/>
        </authorList>
    </citation>
    <scope>NUCLEOTIDE SEQUENCE</scope>
    <source>
        <tissue evidence="2">Fresh leaf tissue</tissue>
    </source>
</reference>
<sequence>MIVANVPAYDPMGLKSSTEMGTRHSGLCLGPKVIPQRPRLLGRSEIRGGARPGPEAFSPEPFGLPPEGSK</sequence>
<organism evidence="2 3">
    <name type="scientific">Zizania palustris</name>
    <name type="common">Northern wild rice</name>
    <dbReference type="NCBI Taxonomy" id="103762"/>
    <lineage>
        <taxon>Eukaryota</taxon>
        <taxon>Viridiplantae</taxon>
        <taxon>Streptophyta</taxon>
        <taxon>Embryophyta</taxon>
        <taxon>Tracheophyta</taxon>
        <taxon>Spermatophyta</taxon>
        <taxon>Magnoliopsida</taxon>
        <taxon>Liliopsida</taxon>
        <taxon>Poales</taxon>
        <taxon>Poaceae</taxon>
        <taxon>BOP clade</taxon>
        <taxon>Oryzoideae</taxon>
        <taxon>Oryzeae</taxon>
        <taxon>Zizaniinae</taxon>
        <taxon>Zizania</taxon>
    </lineage>
</organism>
<accession>A0A8J5WTK6</accession>
<dbReference type="EMBL" id="JAAALK010000080">
    <property type="protein sequence ID" value="KAG8095016.1"/>
    <property type="molecule type" value="Genomic_DNA"/>
</dbReference>
<name>A0A8J5WTK6_ZIZPA</name>
<feature type="region of interest" description="Disordered" evidence="1">
    <location>
        <begin position="1"/>
        <end position="70"/>
    </location>
</feature>
<protein>
    <submittedName>
        <fullName evidence="2">Uncharacterized protein</fullName>
    </submittedName>
</protein>
<proteinExistence type="predicted"/>
<keyword evidence="3" id="KW-1185">Reference proteome</keyword>
<comment type="caution">
    <text evidence="2">The sequence shown here is derived from an EMBL/GenBank/DDBJ whole genome shotgun (WGS) entry which is preliminary data.</text>
</comment>
<reference evidence="2" key="1">
    <citation type="journal article" date="2021" name="bioRxiv">
        <title>Whole Genome Assembly and Annotation of Northern Wild Rice, Zizania palustris L., Supports a Whole Genome Duplication in the Zizania Genus.</title>
        <authorList>
            <person name="Haas M."/>
            <person name="Kono T."/>
            <person name="Macchietto M."/>
            <person name="Millas R."/>
            <person name="McGilp L."/>
            <person name="Shao M."/>
            <person name="Duquette J."/>
            <person name="Hirsch C.N."/>
            <person name="Kimball J."/>
        </authorList>
    </citation>
    <scope>NUCLEOTIDE SEQUENCE</scope>
    <source>
        <tissue evidence="2">Fresh leaf tissue</tissue>
    </source>
</reference>
<gene>
    <name evidence="2" type="ORF">GUJ93_ZPchr0012g21979</name>
</gene>
<evidence type="ECO:0000256" key="1">
    <source>
        <dbReference type="SAM" id="MobiDB-lite"/>
    </source>
</evidence>
<evidence type="ECO:0000313" key="3">
    <source>
        <dbReference type="Proteomes" id="UP000729402"/>
    </source>
</evidence>
<dbReference type="Proteomes" id="UP000729402">
    <property type="component" value="Unassembled WGS sequence"/>
</dbReference>